<feature type="compositionally biased region" description="Basic and acidic residues" evidence="2">
    <location>
        <begin position="530"/>
        <end position="559"/>
    </location>
</feature>
<evidence type="ECO:0000313" key="5">
    <source>
        <dbReference type="RefSeq" id="XP_038980018.1"/>
    </source>
</evidence>
<keyword evidence="4" id="KW-1185">Reference proteome</keyword>
<feature type="compositionally biased region" description="Basic residues" evidence="2">
    <location>
        <begin position="786"/>
        <end position="808"/>
    </location>
</feature>
<dbReference type="GO" id="GO:0048024">
    <property type="term" value="P:regulation of mRNA splicing, via spliceosome"/>
    <property type="evidence" value="ECO:0007669"/>
    <property type="project" value="TreeGrafter"/>
</dbReference>
<organism evidence="4 5">
    <name type="scientific">Phoenix dactylifera</name>
    <name type="common">Date palm</name>
    <dbReference type="NCBI Taxonomy" id="42345"/>
    <lineage>
        <taxon>Eukaryota</taxon>
        <taxon>Viridiplantae</taxon>
        <taxon>Streptophyta</taxon>
        <taxon>Embryophyta</taxon>
        <taxon>Tracheophyta</taxon>
        <taxon>Spermatophyta</taxon>
        <taxon>Magnoliopsida</taxon>
        <taxon>Liliopsida</taxon>
        <taxon>Arecaceae</taxon>
        <taxon>Coryphoideae</taxon>
        <taxon>Phoeniceae</taxon>
        <taxon>Phoenix</taxon>
    </lineage>
</organism>
<dbReference type="GeneID" id="103715678"/>
<dbReference type="InterPro" id="IPR002483">
    <property type="entry name" value="PWI_dom"/>
</dbReference>
<reference evidence="5" key="2">
    <citation type="submission" date="2025-08" db="UniProtKB">
        <authorList>
            <consortium name="RefSeq"/>
        </authorList>
    </citation>
    <scope>IDENTIFICATION</scope>
    <source>
        <tissue evidence="5">Young leaves</tissue>
    </source>
</reference>
<evidence type="ECO:0000313" key="4">
    <source>
        <dbReference type="Proteomes" id="UP000228380"/>
    </source>
</evidence>
<protein>
    <submittedName>
        <fullName evidence="5">Serine/arginine repetitive matrix protein 1</fullName>
    </submittedName>
</protein>
<feature type="compositionally biased region" description="Basic and acidic residues" evidence="2">
    <location>
        <begin position="411"/>
        <end position="426"/>
    </location>
</feature>
<dbReference type="PANTHER" id="PTHR23148:SF0">
    <property type="entry name" value="SERINE_ARGININE REPETITIVE MATRIX PROTEIN 1"/>
    <property type="match status" value="1"/>
</dbReference>
<sequence>MSGGFFRGTSADQDARFSNKQAKLLKSQKFAPELDHVVDMTKVQMDVIRPWIATRVTELLGFEDEVLINFVYGLLDGKEVDGKQMQIQLTGFMEKNTGKFMKELWGLLLSAQNNASGVPQQFLDAKKEETDKRKAETDRIAQEIQQRKEKEGRELEQEKQRRMDGAADKSRSSTAVLGSVSKRSPRMAFSVHPEDDREVDTGHDSRSKSQEGRKSRSVSGSSQSQRYSISPKRRHRSPSKRSISSERRYRSPPRRSISPRRRHSPRYARSPLRQRSPHTRRRSVSLSRHRSPSPVRRRSPYARRRSPSYAWRRSPPLRRRSPVQVRRRSPSPSRYRSPIRRKSLSPARRRSPSPLRRRSPPPRSPKHRRRSPLCSPRSRVRDYETSPRQRKRRRSPYRSRSPSYPSQSSSKEIDNRIEGIDSKYYRDGYTSQRSREKKLPVHHTVDRAATERPVSGRKVSESRRLPISSRSPKRDSRNQNDIHDREHGVTSEESPNQSESPSRLRRIAPRGIRSCSPSESPVKQTRRQMPRRDSPETNREREQPSYGREDAYHRSDSSCKKRRDSPANVQQKDSHAKDFSPQEYSSGRLADDYSPAAQGQARNLEIRKKEHEENSEEDLPERHKRLVLQSPEQIEYGPGRIVDESYPPDNFYDRQRLAKKHVRDASSEERVSNEHTVKSIYGDGYAVKAAKQSRSKSDEYRESRYETESDKKFKKKVDQSNQFDTHDSDSEEIGAHRYQEMEKRRRKRSDKHKRDLDDSSESDFQIDDKKEAKRRRKDEKRLRKEERRRRREERHRRKLERRAGKHKVKSVDTVTPPSDLEKIYNDADGSNDDGAIGKHPHLGDIEETESEQKKLEIELREKALESLRAKKAISH</sequence>
<feature type="compositionally biased region" description="Basic and acidic residues" evidence="2">
    <location>
        <begin position="663"/>
        <end position="677"/>
    </location>
</feature>
<dbReference type="RefSeq" id="XP_038980018.1">
    <property type="nucleotide sequence ID" value="XM_039124090.1"/>
</dbReference>
<name>A0A8B9A804_PHODC</name>
<feature type="compositionally biased region" description="Basic and acidic residues" evidence="2">
    <location>
        <begin position="124"/>
        <end position="171"/>
    </location>
</feature>
<feature type="domain" description="PWI" evidence="3">
    <location>
        <begin position="27"/>
        <end position="125"/>
    </location>
</feature>
<dbReference type="GO" id="GO:0006397">
    <property type="term" value="P:mRNA processing"/>
    <property type="evidence" value="ECO:0007669"/>
    <property type="project" value="UniProtKB-KW"/>
</dbReference>
<feature type="compositionally biased region" description="Low complexity" evidence="2">
    <location>
        <begin position="398"/>
        <end position="410"/>
    </location>
</feature>
<reference evidence="4" key="1">
    <citation type="journal article" date="2019" name="Nat. Commun.">
        <title>Genome-wide association mapping of date palm fruit traits.</title>
        <authorList>
            <person name="Hazzouri K.M."/>
            <person name="Gros-Balthazard M."/>
            <person name="Flowers J.M."/>
            <person name="Copetti D."/>
            <person name="Lemansour A."/>
            <person name="Lebrun M."/>
            <person name="Masmoudi K."/>
            <person name="Ferrand S."/>
            <person name="Dhar M.I."/>
            <person name="Fresquez Z.A."/>
            <person name="Rosas U."/>
            <person name="Zhang J."/>
            <person name="Talag J."/>
            <person name="Lee S."/>
            <person name="Kudrna D."/>
            <person name="Powell R.F."/>
            <person name="Leitch I.J."/>
            <person name="Krueger R.R."/>
            <person name="Wing R.A."/>
            <person name="Amiri K.M.A."/>
            <person name="Purugganan M.D."/>
        </authorList>
    </citation>
    <scope>NUCLEOTIDE SEQUENCE [LARGE SCALE GENOMIC DNA]</scope>
    <source>
        <strain evidence="4">cv. Khalas</strain>
    </source>
</reference>
<feature type="region of interest" description="Disordered" evidence="2">
    <location>
        <begin position="124"/>
        <end position="856"/>
    </location>
</feature>
<gene>
    <name evidence="5" type="primary">LOC103715678</name>
</gene>
<dbReference type="GO" id="GO:0003723">
    <property type="term" value="F:RNA binding"/>
    <property type="evidence" value="ECO:0007669"/>
    <property type="project" value="TreeGrafter"/>
</dbReference>
<dbReference type="SMART" id="SM00311">
    <property type="entry name" value="PWI"/>
    <property type="match status" value="1"/>
</dbReference>
<dbReference type="GO" id="GO:0005681">
    <property type="term" value="C:spliceosomal complex"/>
    <property type="evidence" value="ECO:0007669"/>
    <property type="project" value="TreeGrafter"/>
</dbReference>
<feature type="compositionally biased region" description="Low complexity" evidence="2">
    <location>
        <begin position="491"/>
        <end position="501"/>
    </location>
</feature>
<dbReference type="AlphaFoldDB" id="A0A8B9A804"/>
<feature type="compositionally biased region" description="Basic and acidic residues" evidence="2">
    <location>
        <begin position="724"/>
        <end position="743"/>
    </location>
</feature>
<keyword evidence="1" id="KW-0507">mRNA processing</keyword>
<proteinExistence type="predicted"/>
<feature type="compositionally biased region" description="Basic and acidic residues" evidence="2">
    <location>
        <begin position="192"/>
        <end position="214"/>
    </location>
</feature>
<feature type="compositionally biased region" description="Basic and acidic residues" evidence="2">
    <location>
        <begin position="433"/>
        <end position="450"/>
    </location>
</feature>
<feature type="compositionally biased region" description="Basic residues" evidence="2">
    <location>
        <begin position="275"/>
        <end position="306"/>
    </location>
</feature>
<feature type="compositionally biased region" description="Basic and acidic residues" evidence="2">
    <location>
        <begin position="695"/>
        <end position="711"/>
    </location>
</feature>
<dbReference type="Pfam" id="PF01480">
    <property type="entry name" value="PWI"/>
    <property type="match status" value="1"/>
</dbReference>
<dbReference type="PANTHER" id="PTHR23148">
    <property type="entry name" value="SERINE/ARGININE REGULATED NUCLEAR MATRIX PROTEIN"/>
    <property type="match status" value="1"/>
</dbReference>
<feature type="compositionally biased region" description="Basic residues" evidence="2">
    <location>
        <begin position="250"/>
        <end position="266"/>
    </location>
</feature>
<evidence type="ECO:0000259" key="3">
    <source>
        <dbReference type="PROSITE" id="PS51025"/>
    </source>
</evidence>
<dbReference type="KEGG" id="pda:103715678"/>
<dbReference type="SUPFAM" id="SSF101233">
    <property type="entry name" value="PWI domain"/>
    <property type="match status" value="1"/>
</dbReference>
<evidence type="ECO:0000256" key="2">
    <source>
        <dbReference type="SAM" id="MobiDB-lite"/>
    </source>
</evidence>
<dbReference type="InterPro" id="IPR036483">
    <property type="entry name" value="PWI_dom_sf"/>
</dbReference>
<feature type="compositionally biased region" description="Low complexity" evidence="2">
    <location>
        <begin position="217"/>
        <end position="230"/>
    </location>
</feature>
<feature type="compositionally biased region" description="Basic and acidic residues" evidence="2">
    <location>
        <begin position="472"/>
        <end position="490"/>
    </location>
</feature>
<dbReference type="Gene3D" id="1.20.1390.10">
    <property type="entry name" value="PWI domain"/>
    <property type="match status" value="1"/>
</dbReference>
<feature type="compositionally biased region" description="Basic residues" evidence="2">
    <location>
        <begin position="337"/>
        <end position="371"/>
    </location>
</feature>
<evidence type="ECO:0000256" key="1">
    <source>
        <dbReference type="ARBA" id="ARBA00022664"/>
    </source>
</evidence>
<dbReference type="PROSITE" id="PS51025">
    <property type="entry name" value="PWI"/>
    <property type="match status" value="1"/>
</dbReference>
<dbReference type="InterPro" id="IPR052225">
    <property type="entry name" value="Ser/Arg_repetitive_matrix"/>
</dbReference>
<accession>A0A8B9A804</accession>
<dbReference type="OrthoDB" id="163257at2759"/>
<feature type="compositionally biased region" description="Basic residues" evidence="2">
    <location>
        <begin position="388"/>
        <end position="397"/>
    </location>
</feature>
<dbReference type="Proteomes" id="UP000228380">
    <property type="component" value="Chromosome 3"/>
</dbReference>
<feature type="compositionally biased region" description="Basic residues" evidence="2">
    <location>
        <begin position="315"/>
        <end position="329"/>
    </location>
</feature>